<dbReference type="InterPro" id="IPR002213">
    <property type="entry name" value="UDP_glucos_trans"/>
</dbReference>
<dbReference type="Pfam" id="PF06722">
    <property type="entry name" value="EryCIII-like_C"/>
    <property type="match status" value="1"/>
</dbReference>
<organism evidence="3 4">
    <name type="scientific">Gordonia hankookensis</name>
    <dbReference type="NCBI Taxonomy" id="589403"/>
    <lineage>
        <taxon>Bacteria</taxon>
        <taxon>Bacillati</taxon>
        <taxon>Actinomycetota</taxon>
        <taxon>Actinomycetes</taxon>
        <taxon>Mycobacteriales</taxon>
        <taxon>Gordoniaceae</taxon>
        <taxon>Gordonia</taxon>
    </lineage>
</organism>
<comment type="caution">
    <text evidence="3">The sequence shown here is derived from an EMBL/GenBank/DDBJ whole genome shotgun (WGS) entry which is preliminary data.</text>
</comment>
<dbReference type="PANTHER" id="PTHR48050:SF13">
    <property type="entry name" value="STEROL 3-BETA-GLUCOSYLTRANSFERASE UGT80A2"/>
    <property type="match status" value="1"/>
</dbReference>
<feature type="domain" description="Glycosyltransferase family 28 N-terminal" evidence="1">
    <location>
        <begin position="4"/>
        <end position="104"/>
    </location>
</feature>
<evidence type="ECO:0000313" key="3">
    <source>
        <dbReference type="EMBL" id="MBD1320548.1"/>
    </source>
</evidence>
<dbReference type="EMBL" id="JACWMS010000002">
    <property type="protein sequence ID" value="MBD1320548.1"/>
    <property type="molecule type" value="Genomic_DNA"/>
</dbReference>
<sequence>MTTIVILAFGTRGDVAPLTGLATRLRDDLGVRVAIAAQQPYEQLIIDAGLDYRQLPGDTEQSTRDSTYGQAMVDGEKLRPSKQALAGMRDDLAGVGEAMATAAADADLLLCEGPVGSLLGWHVAEVADIPSAALFLQPSTPTGDFAPPALGTRSFGRWGNRTAWTMAAAGEKLFTPLIDDLRATLGLPKQSRRAYQHRRADTWPQLHGISSHVIPRPADWPTHAHLTGYWWPTETADYTPPAALVEFLDDGPPPIYIGLGSTATTHGDRLSHIFADALAKTGHRGIIHRGWANLHGNNAPHIHAIDDVPHNWLLPKTAAAVHHCGAGTTAATLRAAIPSVAIPGIMDQPFWAHRLHQLGVSPPPLRRTTLTADDLAAAITTATTDPAYTDHARSISELLRAENGELAASRIIEQLLADGG</sequence>
<dbReference type="InterPro" id="IPR004276">
    <property type="entry name" value="GlycoTrans_28_N"/>
</dbReference>
<feature type="domain" description="Erythromycin biosynthesis protein CIII-like C-terminal" evidence="2">
    <location>
        <begin position="300"/>
        <end position="397"/>
    </location>
</feature>
<dbReference type="InterPro" id="IPR010610">
    <property type="entry name" value="EryCIII-like_C"/>
</dbReference>
<dbReference type="CDD" id="cd03784">
    <property type="entry name" value="GT1_Gtf-like"/>
    <property type="match status" value="1"/>
</dbReference>
<keyword evidence="4" id="KW-1185">Reference proteome</keyword>
<dbReference type="RefSeq" id="WP_190267175.1">
    <property type="nucleotide sequence ID" value="NZ_BAABAD010000004.1"/>
</dbReference>
<dbReference type="Proteomes" id="UP000602395">
    <property type="component" value="Unassembled WGS sequence"/>
</dbReference>
<evidence type="ECO:0000259" key="1">
    <source>
        <dbReference type="Pfam" id="PF03033"/>
    </source>
</evidence>
<gene>
    <name evidence="3" type="ORF">IDF66_13250</name>
</gene>
<reference evidence="3 4" key="1">
    <citation type="submission" date="2020-09" db="EMBL/GenBank/DDBJ databases">
        <title>Novel species in genus Gordonia.</title>
        <authorList>
            <person name="Zhang G."/>
        </authorList>
    </citation>
    <scope>NUCLEOTIDE SEQUENCE [LARGE SCALE GENOMIC DNA]</scope>
    <source>
        <strain evidence="3 4">ON-33</strain>
    </source>
</reference>
<dbReference type="Pfam" id="PF03033">
    <property type="entry name" value="Glyco_transf_28"/>
    <property type="match status" value="1"/>
</dbReference>
<dbReference type="InterPro" id="IPR050426">
    <property type="entry name" value="Glycosyltransferase_28"/>
</dbReference>
<name>A0ABR7WDS3_9ACTN</name>
<evidence type="ECO:0000259" key="2">
    <source>
        <dbReference type="Pfam" id="PF06722"/>
    </source>
</evidence>
<dbReference type="PANTHER" id="PTHR48050">
    <property type="entry name" value="STEROL 3-BETA-GLUCOSYLTRANSFERASE"/>
    <property type="match status" value="1"/>
</dbReference>
<accession>A0ABR7WDS3</accession>
<protein>
    <submittedName>
        <fullName evidence="3">Glycosyltransferase family 1 protein</fullName>
    </submittedName>
</protein>
<dbReference type="Gene3D" id="3.40.50.2000">
    <property type="entry name" value="Glycogen Phosphorylase B"/>
    <property type="match status" value="2"/>
</dbReference>
<dbReference type="SUPFAM" id="SSF53756">
    <property type="entry name" value="UDP-Glycosyltransferase/glycogen phosphorylase"/>
    <property type="match status" value="1"/>
</dbReference>
<evidence type="ECO:0000313" key="4">
    <source>
        <dbReference type="Proteomes" id="UP000602395"/>
    </source>
</evidence>
<proteinExistence type="predicted"/>